<evidence type="ECO:0008006" key="4">
    <source>
        <dbReference type="Google" id="ProtNLM"/>
    </source>
</evidence>
<dbReference type="Proteomes" id="UP000094065">
    <property type="component" value="Unassembled WGS sequence"/>
</dbReference>
<protein>
    <recommendedName>
        <fullName evidence="4">F-box domain-containing protein</fullName>
    </recommendedName>
</protein>
<gene>
    <name evidence="2" type="ORF">L202_05651</name>
</gene>
<organism evidence="2 3">
    <name type="scientific">Cryptococcus amylolentus CBS 6039</name>
    <dbReference type="NCBI Taxonomy" id="1295533"/>
    <lineage>
        <taxon>Eukaryota</taxon>
        <taxon>Fungi</taxon>
        <taxon>Dikarya</taxon>
        <taxon>Basidiomycota</taxon>
        <taxon>Agaricomycotina</taxon>
        <taxon>Tremellomycetes</taxon>
        <taxon>Tremellales</taxon>
        <taxon>Cryptococcaceae</taxon>
        <taxon>Cryptococcus</taxon>
    </lineage>
</organism>
<feature type="compositionally biased region" description="Low complexity" evidence="1">
    <location>
        <begin position="503"/>
        <end position="514"/>
    </location>
</feature>
<feature type="compositionally biased region" description="Basic and acidic residues" evidence="1">
    <location>
        <begin position="437"/>
        <end position="448"/>
    </location>
</feature>
<name>A0A1E3HLA1_9TREE</name>
<feature type="region of interest" description="Disordered" evidence="1">
    <location>
        <begin position="196"/>
        <end position="215"/>
    </location>
</feature>
<accession>A0A1E3HLA1</accession>
<sequence length="756" mass="84158">MAAFEVSAAGSPSSTPETAPILLLPPEIIDHFLTLVPPSELQLTALSLLKVFPNHNISRRHLWRHLIVFRAGQLWPLWQVLKQEEMMRRGVSTFCLQSWQGDADILNNVMRRLTHLHTLMLNIGTNFAPEHLEEMFETPRMDLERMELRFRPYVEQASYYQFLAGSYFDTAIETLTKKWPVCSNFTYLSIVQDLPPRSTVPPTARTTAANSAANSGVNSLANSISDLRLEAPSGQSTASPSDSDNEDSTPPTSVDDPNPYDKSRTKAYTGHGPFGNPFLNEKMGITKPKTFAQPIVFFDIRCIATFGGSASAASLTHLRIRVPSRDLARVMIMPPPRGTRSQTLFPELRYLDISTTNVRIDTTFSALLKQYHKLEHLVLDRVNLFGFTAREKGLELCSDLGALLVNVGLARSKEREKQMAAWEMAERVRQAEAAAEAARREAELRAEEEAGEEEQGETDEDRRTREAREEIERNLEANRRRRGPRSMAMSTFSLRDRSRRTAADSSASSSTNNLPLPPQDKLYFVLPPLPTLKSISIGGEAHTLSADKVQDWEDQFHEGWLEGLERILGWAAHLTDKYERAQKKAEEWRVAEQKRLGQSSSSSTPAAPTGPGARGSKSKGKLPAAPKVNIKPPTDIRLFRFPHPSEPYSTEEDVNVRPGPYNLTAGLVEILPASPGDREYLEPYKTAMSDAQLYLDGQAGEGARPPCVFCTVPDCEGPARKGAEGEKVDGRGGMNGKHRDGCGHMLGRETWGWNGL</sequence>
<feature type="region of interest" description="Disordered" evidence="1">
    <location>
        <begin position="433"/>
        <end position="519"/>
    </location>
</feature>
<dbReference type="OrthoDB" id="3353982at2759"/>
<feature type="compositionally biased region" description="Polar residues" evidence="1">
    <location>
        <begin position="233"/>
        <end position="252"/>
    </location>
</feature>
<dbReference type="EMBL" id="AWGJ01000008">
    <property type="protein sequence ID" value="ODN77120.1"/>
    <property type="molecule type" value="Genomic_DNA"/>
</dbReference>
<dbReference type="AlphaFoldDB" id="A0A1E3HLA1"/>
<feature type="compositionally biased region" description="Low complexity" evidence="1">
    <location>
        <begin position="599"/>
        <end position="615"/>
    </location>
</feature>
<feature type="compositionally biased region" description="Basic and acidic residues" evidence="1">
    <location>
        <begin position="460"/>
        <end position="478"/>
    </location>
</feature>
<evidence type="ECO:0000256" key="1">
    <source>
        <dbReference type="SAM" id="MobiDB-lite"/>
    </source>
</evidence>
<evidence type="ECO:0000313" key="3">
    <source>
        <dbReference type="Proteomes" id="UP000094065"/>
    </source>
</evidence>
<feature type="compositionally biased region" description="Low complexity" evidence="1">
    <location>
        <begin position="203"/>
        <end position="215"/>
    </location>
</feature>
<reference evidence="2 3" key="1">
    <citation type="submission" date="2016-06" db="EMBL/GenBank/DDBJ databases">
        <title>Evolution of pathogenesis and genome organization in the Tremellales.</title>
        <authorList>
            <person name="Cuomo C."/>
            <person name="Litvintseva A."/>
            <person name="Heitman J."/>
            <person name="Chen Y."/>
            <person name="Sun S."/>
            <person name="Springer D."/>
            <person name="Dromer F."/>
            <person name="Young S."/>
            <person name="Zeng Q."/>
            <person name="Chapman S."/>
            <person name="Gujja S."/>
            <person name="Saif S."/>
            <person name="Birren B."/>
        </authorList>
    </citation>
    <scope>NUCLEOTIDE SEQUENCE [LARGE SCALE GENOMIC DNA]</scope>
    <source>
        <strain evidence="2 3">CBS 6039</strain>
    </source>
</reference>
<proteinExistence type="predicted"/>
<keyword evidence="3" id="KW-1185">Reference proteome</keyword>
<evidence type="ECO:0000313" key="2">
    <source>
        <dbReference type="EMBL" id="ODN77120.1"/>
    </source>
</evidence>
<feature type="region of interest" description="Disordered" evidence="1">
    <location>
        <begin position="230"/>
        <end position="273"/>
    </location>
</feature>
<dbReference type="RefSeq" id="XP_018992494.1">
    <property type="nucleotide sequence ID" value="XM_019140003.1"/>
</dbReference>
<feature type="region of interest" description="Disordered" evidence="1">
    <location>
        <begin position="589"/>
        <end position="630"/>
    </location>
</feature>
<dbReference type="GeneID" id="30156960"/>
<comment type="caution">
    <text evidence="2">The sequence shown here is derived from an EMBL/GenBank/DDBJ whole genome shotgun (WGS) entry which is preliminary data.</text>
</comment>
<feature type="compositionally biased region" description="Acidic residues" evidence="1">
    <location>
        <begin position="449"/>
        <end position="459"/>
    </location>
</feature>